<evidence type="ECO:0000313" key="1">
    <source>
        <dbReference type="EMBL" id="ACR12977.1"/>
    </source>
</evidence>
<dbReference type="EMBL" id="CP001614">
    <property type="protein sequence ID" value="ACR12977.1"/>
    <property type="molecule type" value="Genomic_DNA"/>
</dbReference>
<dbReference type="OrthoDB" id="764716at2"/>
<protein>
    <submittedName>
        <fullName evidence="1">Uncharacterized protein</fullName>
    </submittedName>
</protein>
<evidence type="ECO:0000313" key="2">
    <source>
        <dbReference type="Proteomes" id="UP000009080"/>
    </source>
</evidence>
<dbReference type="KEGG" id="ttu:TERTU_3758"/>
<sequence length="175" mass="19874">MPVTDNTKKFIGWLNNYLVGHQARIVQAMRTEAQWEVWLQVEMAVALNSIGIAVREQKYDDSRKSLDILFVERSSQQTNQLFVIELKAESLKTNLVSGRSMFSALLSDLDKMQLLQVNNLKNKYSCSALTYIACGIGSPSKYEAIARKMYRQLPNATATINVAGQYGMYYFVVEK</sequence>
<dbReference type="AlphaFoldDB" id="C5BSD8"/>
<accession>C5BSD8</accession>
<dbReference type="RefSeq" id="WP_015819090.1">
    <property type="nucleotide sequence ID" value="NC_012997.1"/>
</dbReference>
<organism evidence="1 2">
    <name type="scientific">Teredinibacter turnerae (strain ATCC 39867 / T7901)</name>
    <dbReference type="NCBI Taxonomy" id="377629"/>
    <lineage>
        <taxon>Bacteria</taxon>
        <taxon>Pseudomonadati</taxon>
        <taxon>Pseudomonadota</taxon>
        <taxon>Gammaproteobacteria</taxon>
        <taxon>Cellvibrionales</taxon>
        <taxon>Cellvibrionaceae</taxon>
        <taxon>Teredinibacter</taxon>
    </lineage>
</organism>
<reference evidence="1 2" key="1">
    <citation type="journal article" date="2009" name="PLoS ONE">
        <title>The complete genome of Teredinibacter turnerae T7901: an intracellular endosymbiont of marine wood-boring bivalves (shipworms).</title>
        <authorList>
            <person name="Yang J.C."/>
            <person name="Madupu R."/>
            <person name="Durkin A.S."/>
            <person name="Ekborg N.A."/>
            <person name="Pedamallu C.S."/>
            <person name="Hostetler J.B."/>
            <person name="Radune D."/>
            <person name="Toms B.S."/>
            <person name="Henrissat B."/>
            <person name="Coutinho P.M."/>
            <person name="Schwarz S."/>
            <person name="Field L."/>
            <person name="Trindade-Silva A.E."/>
            <person name="Soares C.A.G."/>
            <person name="Elshahawi S."/>
            <person name="Hanora A."/>
            <person name="Schmidt E.W."/>
            <person name="Haygood M.G."/>
            <person name="Posfai J."/>
            <person name="Benner J."/>
            <person name="Madinger C."/>
            <person name="Nove J."/>
            <person name="Anton B."/>
            <person name="Chaudhary K."/>
            <person name="Foster J."/>
            <person name="Holman A."/>
            <person name="Kumar S."/>
            <person name="Lessard P.A."/>
            <person name="Luyten Y.A."/>
            <person name="Slatko B."/>
            <person name="Wood N."/>
            <person name="Wu B."/>
            <person name="Teplitski M."/>
            <person name="Mougous J.D."/>
            <person name="Ward N."/>
            <person name="Eisen J.A."/>
            <person name="Badger J.H."/>
            <person name="Distel D.L."/>
        </authorList>
    </citation>
    <scope>NUCLEOTIDE SEQUENCE [LARGE SCALE GENOMIC DNA]</scope>
    <source>
        <strain evidence="2">ATCC 39867 / T7901</strain>
    </source>
</reference>
<proteinExistence type="predicted"/>
<dbReference type="HOGENOM" id="CLU_1531807_0_0_6"/>
<keyword evidence="2" id="KW-1185">Reference proteome</keyword>
<name>C5BSD8_TERTT</name>
<gene>
    <name evidence="1" type="ordered locus">TERTU_3758</name>
</gene>
<dbReference type="Proteomes" id="UP000009080">
    <property type="component" value="Chromosome"/>
</dbReference>